<keyword evidence="1" id="KW-1185">Reference proteome</keyword>
<dbReference type="AlphaFoldDB" id="A0A915K7Z3"/>
<dbReference type="Proteomes" id="UP000887565">
    <property type="component" value="Unplaced"/>
</dbReference>
<proteinExistence type="predicted"/>
<dbReference type="WBParaSite" id="nRc.2.0.1.t34007-RA">
    <property type="protein sequence ID" value="nRc.2.0.1.t34007-RA"/>
    <property type="gene ID" value="nRc.2.0.1.g34007"/>
</dbReference>
<accession>A0A915K7Z3</accession>
<organism evidence="1 2">
    <name type="scientific">Romanomermis culicivorax</name>
    <name type="common">Nematode worm</name>
    <dbReference type="NCBI Taxonomy" id="13658"/>
    <lineage>
        <taxon>Eukaryota</taxon>
        <taxon>Metazoa</taxon>
        <taxon>Ecdysozoa</taxon>
        <taxon>Nematoda</taxon>
        <taxon>Enoplea</taxon>
        <taxon>Dorylaimia</taxon>
        <taxon>Mermithida</taxon>
        <taxon>Mermithoidea</taxon>
        <taxon>Mermithidae</taxon>
        <taxon>Romanomermis</taxon>
    </lineage>
</organism>
<sequence length="88" mass="10308">MNEALECIRLFRRIIFSDEKTQNFLPNFILTAKYTVQCTPTKISPNQKMVRILSHWLGSDFETTYNLFIQQKSNLTKTDSRDGMVNSE</sequence>
<reference evidence="2" key="1">
    <citation type="submission" date="2022-11" db="UniProtKB">
        <authorList>
            <consortium name="WormBaseParasite"/>
        </authorList>
    </citation>
    <scope>IDENTIFICATION</scope>
</reference>
<evidence type="ECO:0000313" key="1">
    <source>
        <dbReference type="Proteomes" id="UP000887565"/>
    </source>
</evidence>
<name>A0A915K7Z3_ROMCU</name>
<protein>
    <submittedName>
        <fullName evidence="2">Uncharacterized protein</fullName>
    </submittedName>
</protein>
<evidence type="ECO:0000313" key="2">
    <source>
        <dbReference type="WBParaSite" id="nRc.2.0.1.t34007-RA"/>
    </source>
</evidence>